<reference evidence="1 2" key="1">
    <citation type="submission" date="2016-01" db="EMBL/GenBank/DDBJ databases">
        <title>Highly variable Streptococcus oralis are common among viridans streptococci isolated from primates.</title>
        <authorList>
            <person name="Denapaite D."/>
            <person name="Rieger M."/>
            <person name="Koendgen S."/>
            <person name="Brueckner R."/>
            <person name="Ochigava I."/>
            <person name="Kappeler P."/>
            <person name="Maetz-Rensing K."/>
            <person name="Leendertz F."/>
            <person name="Hakenbeck R."/>
        </authorList>
    </citation>
    <scope>NUCLEOTIDE SEQUENCE [LARGE SCALE GENOMIC DNA]</scope>
    <source>
        <strain evidence="1 2">DD16</strain>
    </source>
</reference>
<dbReference type="AlphaFoldDB" id="A0A139PAF9"/>
<gene>
    <name evidence="1" type="ORF">SORDD16_01516</name>
</gene>
<dbReference type="PATRIC" id="fig|1303.79.peg.1795"/>
<comment type="caution">
    <text evidence="1">The sequence shown here is derived from an EMBL/GenBank/DDBJ whole genome shotgun (WGS) entry which is preliminary data.</text>
</comment>
<dbReference type="Proteomes" id="UP000072653">
    <property type="component" value="Unassembled WGS sequence"/>
</dbReference>
<protein>
    <submittedName>
        <fullName evidence="1">Uncharacterized protein</fullName>
    </submittedName>
</protein>
<proteinExistence type="predicted"/>
<dbReference type="EMBL" id="LQOB01000273">
    <property type="protein sequence ID" value="KXT85364.1"/>
    <property type="molecule type" value="Genomic_DNA"/>
</dbReference>
<evidence type="ECO:0000313" key="1">
    <source>
        <dbReference type="EMBL" id="KXT85364.1"/>
    </source>
</evidence>
<organism evidence="1 2">
    <name type="scientific">Streptococcus oralis</name>
    <dbReference type="NCBI Taxonomy" id="1303"/>
    <lineage>
        <taxon>Bacteria</taxon>
        <taxon>Bacillati</taxon>
        <taxon>Bacillota</taxon>
        <taxon>Bacilli</taxon>
        <taxon>Lactobacillales</taxon>
        <taxon>Streptococcaceae</taxon>
        <taxon>Streptococcus</taxon>
    </lineage>
</organism>
<accession>A0A139PAF9</accession>
<evidence type="ECO:0000313" key="2">
    <source>
        <dbReference type="Proteomes" id="UP000072653"/>
    </source>
</evidence>
<sequence length="72" mass="8461">MEHDVLCVVGLGDHIGAVRFIVKNFYGLNRIYREDIPKWQEIIGNNMIFYNAKVNDSKHYASCLPRKYKNED</sequence>
<name>A0A139PAF9_STROR</name>